<dbReference type="GO" id="GO:0008168">
    <property type="term" value="F:methyltransferase activity"/>
    <property type="evidence" value="ECO:0007669"/>
    <property type="project" value="UniProtKB-KW"/>
</dbReference>
<dbReference type="HOGENOM" id="CLU_085372_0_0_9"/>
<dbReference type="Gene3D" id="1.20.120.1630">
    <property type="match status" value="1"/>
</dbReference>
<accession>F2JPU4</accession>
<proteinExistence type="predicted"/>
<feature type="transmembrane region" description="Helical" evidence="5">
    <location>
        <begin position="12"/>
        <end position="31"/>
    </location>
</feature>
<dbReference type="eggNOG" id="COG2020">
    <property type="taxonomic scope" value="Bacteria"/>
</dbReference>
<dbReference type="KEGG" id="cle:Clole_3185"/>
<keyword evidence="2 5" id="KW-0812">Transmembrane</keyword>
<dbReference type="EMBL" id="CP002582">
    <property type="protein sequence ID" value="ADZ84879.1"/>
    <property type="molecule type" value="Genomic_DNA"/>
</dbReference>
<gene>
    <name evidence="6" type="ordered locus">Clole_3185</name>
</gene>
<evidence type="ECO:0000256" key="5">
    <source>
        <dbReference type="SAM" id="Phobius"/>
    </source>
</evidence>
<evidence type="ECO:0000256" key="2">
    <source>
        <dbReference type="ARBA" id="ARBA00022692"/>
    </source>
</evidence>
<evidence type="ECO:0000256" key="3">
    <source>
        <dbReference type="ARBA" id="ARBA00022989"/>
    </source>
</evidence>
<reference evidence="6 7" key="1">
    <citation type="journal article" date="2011" name="J. Bacteriol.">
        <title>Complete genome sequence of the cellulose-degrading bacterium Cellulosilyticum lentocellum.</title>
        <authorList>
            <consortium name="US DOE Joint Genome Institute"/>
            <person name="Miller D.A."/>
            <person name="Suen G."/>
            <person name="Bruce D."/>
            <person name="Copeland A."/>
            <person name="Cheng J.F."/>
            <person name="Detter C."/>
            <person name="Goodwin L.A."/>
            <person name="Han C.S."/>
            <person name="Hauser L.J."/>
            <person name="Land M.L."/>
            <person name="Lapidus A."/>
            <person name="Lucas S."/>
            <person name="Meincke L."/>
            <person name="Pitluck S."/>
            <person name="Tapia R."/>
            <person name="Teshima H."/>
            <person name="Woyke T."/>
            <person name="Fox B.G."/>
            <person name="Angert E.R."/>
            <person name="Currie C.R."/>
        </authorList>
    </citation>
    <scope>NUCLEOTIDE SEQUENCE [LARGE SCALE GENOMIC DNA]</scope>
    <source>
        <strain evidence="7">ATCC 49066 / DSM 5427 / NCIMB 11756 / RHM5</strain>
    </source>
</reference>
<dbReference type="GO" id="GO:0012505">
    <property type="term" value="C:endomembrane system"/>
    <property type="evidence" value="ECO:0007669"/>
    <property type="project" value="UniProtKB-SubCell"/>
</dbReference>
<protein>
    <submittedName>
        <fullName evidence="6">Isoprenylcysteine carboxyl methyltransferase</fullName>
    </submittedName>
</protein>
<feature type="transmembrane region" description="Helical" evidence="5">
    <location>
        <begin position="142"/>
        <end position="169"/>
    </location>
</feature>
<keyword evidence="3 5" id="KW-1133">Transmembrane helix</keyword>
<dbReference type="Pfam" id="PF04191">
    <property type="entry name" value="PEMT"/>
    <property type="match status" value="1"/>
</dbReference>
<dbReference type="InterPro" id="IPR007318">
    <property type="entry name" value="Phopholipid_MeTrfase"/>
</dbReference>
<dbReference type="AlphaFoldDB" id="F2JPU4"/>
<dbReference type="PANTHER" id="PTHR12714:SF9">
    <property type="entry name" value="PROTEIN-S-ISOPRENYLCYSTEINE O-METHYLTRANSFERASE"/>
    <property type="match status" value="1"/>
</dbReference>
<dbReference type="PANTHER" id="PTHR12714">
    <property type="entry name" value="PROTEIN-S ISOPRENYLCYSTEINE O-METHYLTRANSFERASE"/>
    <property type="match status" value="1"/>
</dbReference>
<dbReference type="Proteomes" id="UP000008467">
    <property type="component" value="Chromosome"/>
</dbReference>
<organism evidence="6 7">
    <name type="scientific">Cellulosilyticum lentocellum (strain ATCC 49066 / DSM 5427 / NCIMB 11756 / RHM5)</name>
    <name type="common">Clostridium lentocellum</name>
    <dbReference type="NCBI Taxonomy" id="642492"/>
    <lineage>
        <taxon>Bacteria</taxon>
        <taxon>Bacillati</taxon>
        <taxon>Bacillota</taxon>
        <taxon>Clostridia</taxon>
        <taxon>Lachnospirales</taxon>
        <taxon>Cellulosilyticaceae</taxon>
        <taxon>Cellulosilyticum</taxon>
    </lineage>
</organism>
<evidence type="ECO:0000313" key="6">
    <source>
        <dbReference type="EMBL" id="ADZ84879.1"/>
    </source>
</evidence>
<keyword evidence="6" id="KW-0489">Methyltransferase</keyword>
<keyword evidence="6" id="KW-0808">Transferase</keyword>
<keyword evidence="4 5" id="KW-0472">Membrane</keyword>
<feature type="transmembrane region" description="Helical" evidence="5">
    <location>
        <begin position="43"/>
        <end position="67"/>
    </location>
</feature>
<dbReference type="RefSeq" id="WP_013658157.1">
    <property type="nucleotide sequence ID" value="NC_015275.1"/>
</dbReference>
<evidence type="ECO:0000256" key="1">
    <source>
        <dbReference type="ARBA" id="ARBA00004127"/>
    </source>
</evidence>
<comment type="subcellular location">
    <subcellularLocation>
        <location evidence="1">Endomembrane system</location>
        <topology evidence="1">Multi-pass membrane protein</topology>
    </subcellularLocation>
</comment>
<dbReference type="GO" id="GO:0032259">
    <property type="term" value="P:methylation"/>
    <property type="evidence" value="ECO:0007669"/>
    <property type="project" value="UniProtKB-KW"/>
</dbReference>
<sequence length="203" mass="24063">METLESHFHLWYGVIFFILLYGIAILFVPFYKKMDRKPATAYMAFVIAFAIEMHGIPMSMYFISWLIGKRLPEGVLWGHTLVNQIGYLGMYLNIALSISGIMIIANGWYNIYHKYWAKEAGKGKVVKTGIYKYIRHPQYTGFMMITLGMLLEWATLPMLLMWPFIVWLYNRLARKEEKDMIEEFGEEYLSYMERTKRFIPFVI</sequence>
<dbReference type="STRING" id="642492.Clole_3185"/>
<name>F2JPU4_CELLD</name>
<keyword evidence="7" id="KW-1185">Reference proteome</keyword>
<feature type="transmembrane region" description="Helical" evidence="5">
    <location>
        <begin position="87"/>
        <end position="109"/>
    </location>
</feature>
<evidence type="ECO:0000256" key="4">
    <source>
        <dbReference type="ARBA" id="ARBA00023136"/>
    </source>
</evidence>
<evidence type="ECO:0000313" key="7">
    <source>
        <dbReference type="Proteomes" id="UP000008467"/>
    </source>
</evidence>